<evidence type="ECO:0000256" key="4">
    <source>
        <dbReference type="ARBA" id="ARBA00022679"/>
    </source>
</evidence>
<proteinExistence type="predicted"/>
<keyword evidence="7 8" id="KW-0472">Membrane</keyword>
<keyword evidence="5 8" id="KW-0812">Transmembrane</keyword>
<protein>
    <submittedName>
        <fullName evidence="10">Glycosyltransferase family 2 protein</fullName>
    </submittedName>
</protein>
<comment type="subcellular location">
    <subcellularLocation>
        <location evidence="1">Membrane</location>
        <topology evidence="1">Multi-pass membrane protein</topology>
    </subcellularLocation>
</comment>
<feature type="transmembrane region" description="Helical" evidence="8">
    <location>
        <begin position="240"/>
        <end position="262"/>
    </location>
</feature>
<evidence type="ECO:0000256" key="5">
    <source>
        <dbReference type="ARBA" id="ARBA00022692"/>
    </source>
</evidence>
<dbReference type="PANTHER" id="PTHR48090:SF1">
    <property type="entry name" value="PROPHAGE BACTOPRENOL GLUCOSYL TRANSFERASE HOMOLOG"/>
    <property type="match status" value="1"/>
</dbReference>
<evidence type="ECO:0000259" key="9">
    <source>
        <dbReference type="Pfam" id="PF00535"/>
    </source>
</evidence>
<evidence type="ECO:0000256" key="7">
    <source>
        <dbReference type="ARBA" id="ARBA00023136"/>
    </source>
</evidence>
<dbReference type="InterPro" id="IPR029044">
    <property type="entry name" value="Nucleotide-diphossugar_trans"/>
</dbReference>
<comment type="caution">
    <text evidence="10">The sequence shown here is derived from an EMBL/GenBank/DDBJ whole genome shotgun (WGS) entry which is preliminary data.</text>
</comment>
<name>A0ABT5P1E2_9PSED</name>
<evidence type="ECO:0000256" key="2">
    <source>
        <dbReference type="ARBA" id="ARBA00022519"/>
    </source>
</evidence>
<keyword evidence="6 8" id="KW-1133">Transmembrane helix</keyword>
<dbReference type="SUPFAM" id="SSF53448">
    <property type="entry name" value="Nucleotide-diphospho-sugar transferases"/>
    <property type="match status" value="1"/>
</dbReference>
<sequence>MLTLPQPPSGAEPRLSIIVPCYQEEQVLQAFHQRIGELIERLPVPCELLYINDGSSDDTPALLRQFQQQPGVRCLHLSRNFGKEAALRAGLDHASGQAVVFIDADLQDPPELIGLMVEHWLQGYDVVNMQRSRRDGDSWLKKFTARLYYRIMRHLVGRGQLPAQVSDFRLIGPAPLAALRAMDERVGLFKGLVGWVGFRTIELPYERVARAAGTSKWDYPALLNLALEGALAFSRKPLRWYSVASLVIVLVCLGWMLAALIAGSFSPVHLLLGVGGFLCLGVAMLGEYLGATLFEVKRRPHYLLQGDSRVPGEPVVRRPFARRRQA</sequence>
<dbReference type="RefSeq" id="WP_273891019.1">
    <property type="nucleotide sequence ID" value="NZ_JAMDGP010000005.1"/>
</dbReference>
<dbReference type="CDD" id="cd04187">
    <property type="entry name" value="DPM1_like_bac"/>
    <property type="match status" value="1"/>
</dbReference>
<keyword evidence="2" id="KW-1003">Cell membrane</keyword>
<keyword evidence="2" id="KW-0997">Cell inner membrane</keyword>
<gene>
    <name evidence="10" type="ORF">M5G17_00115</name>
</gene>
<dbReference type="PANTHER" id="PTHR48090">
    <property type="entry name" value="UNDECAPRENYL-PHOSPHATE 4-DEOXY-4-FORMAMIDO-L-ARABINOSE TRANSFERASE-RELATED"/>
    <property type="match status" value="1"/>
</dbReference>
<organism evidence="10 11">
    <name type="scientific">Pseudomonas rubra</name>
    <dbReference type="NCBI Taxonomy" id="2942627"/>
    <lineage>
        <taxon>Bacteria</taxon>
        <taxon>Pseudomonadati</taxon>
        <taxon>Pseudomonadota</taxon>
        <taxon>Gammaproteobacteria</taxon>
        <taxon>Pseudomonadales</taxon>
        <taxon>Pseudomonadaceae</taxon>
        <taxon>Pseudomonas</taxon>
    </lineage>
</organism>
<dbReference type="EMBL" id="JAMDGZ010000001">
    <property type="protein sequence ID" value="MDD1012090.1"/>
    <property type="molecule type" value="Genomic_DNA"/>
</dbReference>
<evidence type="ECO:0000256" key="6">
    <source>
        <dbReference type="ARBA" id="ARBA00022989"/>
    </source>
</evidence>
<evidence type="ECO:0000256" key="8">
    <source>
        <dbReference type="SAM" id="Phobius"/>
    </source>
</evidence>
<dbReference type="InterPro" id="IPR050256">
    <property type="entry name" value="Glycosyltransferase_2"/>
</dbReference>
<evidence type="ECO:0000256" key="1">
    <source>
        <dbReference type="ARBA" id="ARBA00004141"/>
    </source>
</evidence>
<dbReference type="Gene3D" id="3.90.550.10">
    <property type="entry name" value="Spore Coat Polysaccharide Biosynthesis Protein SpsA, Chain A"/>
    <property type="match status" value="1"/>
</dbReference>
<evidence type="ECO:0000313" key="10">
    <source>
        <dbReference type="EMBL" id="MDD1012090.1"/>
    </source>
</evidence>
<reference evidence="10 11" key="1">
    <citation type="submission" date="2022-05" db="EMBL/GenBank/DDBJ databases">
        <title>Novel Pseudomonas spp. Isolated from a Rainbow Trout Aquaculture Facility.</title>
        <authorList>
            <person name="Testerman T."/>
            <person name="Graf J."/>
        </authorList>
    </citation>
    <scope>NUCLEOTIDE SEQUENCE [LARGE SCALE GENOMIC DNA]</scope>
    <source>
        <strain evidence="10 11">ID1025</strain>
    </source>
</reference>
<dbReference type="InterPro" id="IPR001173">
    <property type="entry name" value="Glyco_trans_2-like"/>
</dbReference>
<evidence type="ECO:0000313" key="11">
    <source>
        <dbReference type="Proteomes" id="UP001148184"/>
    </source>
</evidence>
<keyword evidence="3" id="KW-0328">Glycosyltransferase</keyword>
<dbReference type="Proteomes" id="UP001148184">
    <property type="component" value="Unassembled WGS sequence"/>
</dbReference>
<keyword evidence="4" id="KW-0808">Transferase</keyword>
<keyword evidence="11" id="KW-1185">Reference proteome</keyword>
<dbReference type="Pfam" id="PF00535">
    <property type="entry name" value="Glycos_transf_2"/>
    <property type="match status" value="1"/>
</dbReference>
<feature type="transmembrane region" description="Helical" evidence="8">
    <location>
        <begin position="268"/>
        <end position="289"/>
    </location>
</feature>
<evidence type="ECO:0000256" key="3">
    <source>
        <dbReference type="ARBA" id="ARBA00022676"/>
    </source>
</evidence>
<feature type="domain" description="Glycosyltransferase 2-like" evidence="9">
    <location>
        <begin position="16"/>
        <end position="169"/>
    </location>
</feature>
<accession>A0ABT5P1E2</accession>